<proteinExistence type="predicted"/>
<name>A0ABM8HYP8_9BACT</name>
<protein>
    <submittedName>
        <fullName evidence="1">Uncharacterized protein</fullName>
    </submittedName>
</protein>
<reference evidence="1" key="1">
    <citation type="journal article" date="2022" name="Arch. Microbiol.">
        <title>Pseudodesulfovibrio sediminis sp. nov., a mesophilic and neutrophilic sulfate-reducing bacterium isolated from sediment of a brackish lake.</title>
        <authorList>
            <person name="Takahashi A."/>
            <person name="Kojima H."/>
            <person name="Watanabe M."/>
            <person name="Fukui M."/>
        </authorList>
    </citation>
    <scope>NUCLEOTIDE SEQUENCE</scope>
    <source>
        <strain evidence="1">SF6</strain>
    </source>
</reference>
<gene>
    <name evidence="1" type="ORF">PSDVSF_00680</name>
</gene>
<evidence type="ECO:0000313" key="2">
    <source>
        <dbReference type="Proteomes" id="UP001053296"/>
    </source>
</evidence>
<dbReference type="EMBL" id="AP024485">
    <property type="protein sequence ID" value="BCS86826.1"/>
    <property type="molecule type" value="Genomic_DNA"/>
</dbReference>
<dbReference type="Proteomes" id="UP001053296">
    <property type="component" value="Chromosome"/>
</dbReference>
<dbReference type="RefSeq" id="WP_229592451.1">
    <property type="nucleotide sequence ID" value="NZ_AP024485.1"/>
</dbReference>
<sequence length="358" mass="41281">MSFEKKMPEDLDALRHVVQVMNEHKRKKTEKLLAVLKDTPLDEGALEAVAMLGPKEANYFLRHHPGHELEQALSSFWNMLDVFQCACKGIQRENAKFAALAKKGEFSHREMQIEIDNIQNDIRKEIFAASGAAFSIVKLSYRVFSKVEVPGYRERIKNEFAEAGDNQFIKCLRNEMSHSWFPPVGWKVFQSIQEGQSVAFEFDCSQLLRYGDFNRIAKEFILASGSGIDVVCLFESYAQKVESLYSWLANVIDDYLPESVHEYRKCVKVQKAYSSRCLWRVLIEQVGIPKKVDPYEHLDRHLTKAELGEVLALPRQSKQQVDRIIQFVDEHDACDDSLRLKVYQLFGVKEEGHDSIRV</sequence>
<evidence type="ECO:0000313" key="1">
    <source>
        <dbReference type="EMBL" id="BCS86826.1"/>
    </source>
</evidence>
<organism evidence="1 2">
    <name type="scientific">Pseudodesulfovibrio sediminis</name>
    <dbReference type="NCBI Taxonomy" id="2810563"/>
    <lineage>
        <taxon>Bacteria</taxon>
        <taxon>Pseudomonadati</taxon>
        <taxon>Thermodesulfobacteriota</taxon>
        <taxon>Desulfovibrionia</taxon>
        <taxon>Desulfovibrionales</taxon>
        <taxon>Desulfovibrionaceae</taxon>
    </lineage>
</organism>
<keyword evidence="2" id="KW-1185">Reference proteome</keyword>
<accession>A0ABM8HYP8</accession>